<dbReference type="Gene3D" id="3.10.180.10">
    <property type="entry name" value="2,3-Dihydroxybiphenyl 1,2-Dioxygenase, domain 1"/>
    <property type="match status" value="1"/>
</dbReference>
<dbReference type="GO" id="GO:0032259">
    <property type="term" value="P:methylation"/>
    <property type="evidence" value="ECO:0007669"/>
    <property type="project" value="UniProtKB-KW"/>
</dbReference>
<sequence>MQKITPCLWFDSNAEEAMNFYLSIFKDSKFLSITRYGDLGPGPKGSVLTARFTIHGQEFLVLNGGPKFTFSEAISFIIACETQQEIDEYWEKLSAGGEEQRCGWLKDKYGLSWQIVPSILYDLIQDSESEKSKRVSKAIYQMVKLDINTLMEAYQG</sequence>
<dbReference type="OrthoDB" id="9806473at2"/>
<dbReference type="EMBL" id="FUZU01000001">
    <property type="protein sequence ID" value="SKC45484.1"/>
    <property type="molecule type" value="Genomic_DNA"/>
</dbReference>
<dbReference type="STRING" id="688867.SAMN05660236_0675"/>
<dbReference type="PANTHER" id="PTHR33990">
    <property type="entry name" value="PROTEIN YJDN-RELATED"/>
    <property type="match status" value="1"/>
</dbReference>
<name>A0A1T5J295_9BACT</name>
<accession>A0A1T5J295</accession>
<dbReference type="AlphaFoldDB" id="A0A1T5J295"/>
<gene>
    <name evidence="2" type="ORF">SAMN05660236_0675</name>
</gene>
<evidence type="ECO:0000259" key="1">
    <source>
        <dbReference type="Pfam" id="PF06983"/>
    </source>
</evidence>
<dbReference type="InterPro" id="IPR028973">
    <property type="entry name" value="PhnB-like"/>
</dbReference>
<dbReference type="CDD" id="cd06588">
    <property type="entry name" value="PhnB_like"/>
    <property type="match status" value="1"/>
</dbReference>
<keyword evidence="2" id="KW-0489">Methyltransferase</keyword>
<feature type="domain" description="PhnB-like" evidence="1">
    <location>
        <begin position="2"/>
        <end position="116"/>
    </location>
</feature>
<keyword evidence="3" id="KW-1185">Reference proteome</keyword>
<dbReference type="Proteomes" id="UP000190961">
    <property type="component" value="Unassembled WGS sequence"/>
</dbReference>
<evidence type="ECO:0000313" key="2">
    <source>
        <dbReference type="EMBL" id="SKC45484.1"/>
    </source>
</evidence>
<proteinExistence type="predicted"/>
<dbReference type="SUPFAM" id="SSF54593">
    <property type="entry name" value="Glyoxalase/Bleomycin resistance protein/Dihydroxybiphenyl dioxygenase"/>
    <property type="match status" value="1"/>
</dbReference>
<dbReference type="RefSeq" id="WP_079685282.1">
    <property type="nucleotide sequence ID" value="NZ_FUZU01000001.1"/>
</dbReference>
<keyword evidence="2" id="KW-0830">Ubiquinone</keyword>
<dbReference type="InterPro" id="IPR029068">
    <property type="entry name" value="Glyas_Bleomycin-R_OHBP_Dase"/>
</dbReference>
<organism evidence="2 3">
    <name type="scientific">Ohtaekwangia koreensis</name>
    <dbReference type="NCBI Taxonomy" id="688867"/>
    <lineage>
        <taxon>Bacteria</taxon>
        <taxon>Pseudomonadati</taxon>
        <taxon>Bacteroidota</taxon>
        <taxon>Cytophagia</taxon>
        <taxon>Cytophagales</taxon>
        <taxon>Fulvivirgaceae</taxon>
        <taxon>Ohtaekwangia</taxon>
    </lineage>
</organism>
<evidence type="ECO:0000313" key="3">
    <source>
        <dbReference type="Proteomes" id="UP000190961"/>
    </source>
</evidence>
<dbReference type="PIRSF" id="PIRSF021700">
    <property type="entry name" value="3_dmu_93_MTrfase"/>
    <property type="match status" value="1"/>
</dbReference>
<keyword evidence="2" id="KW-0808">Transferase</keyword>
<protein>
    <submittedName>
        <fullName evidence="2">Glyoxalase superfamily enzyme, possibly 3-demethylubiquinone-9 3-methyltransferase</fullName>
    </submittedName>
</protein>
<reference evidence="2 3" key="1">
    <citation type="submission" date="2017-02" db="EMBL/GenBank/DDBJ databases">
        <authorList>
            <person name="Peterson S.W."/>
        </authorList>
    </citation>
    <scope>NUCLEOTIDE SEQUENCE [LARGE SCALE GENOMIC DNA]</scope>
    <source>
        <strain evidence="2 3">DSM 25262</strain>
    </source>
</reference>
<dbReference type="InterPro" id="IPR009725">
    <property type="entry name" value="3_dmu_93_MTrfase"/>
</dbReference>
<dbReference type="GO" id="GO:0008168">
    <property type="term" value="F:methyltransferase activity"/>
    <property type="evidence" value="ECO:0007669"/>
    <property type="project" value="UniProtKB-KW"/>
</dbReference>
<dbReference type="Pfam" id="PF06983">
    <property type="entry name" value="3-dmu-9_3-mt"/>
    <property type="match status" value="1"/>
</dbReference>